<name>A0A7S8D941_FUSCU</name>
<sequence length="193" mass="20868">MASAMTFPQQQQQQSLPIQTTNSGASVDNNLLSALAQYVTTGAHARSTTEQEIQDLAQDAISKPGGRAHLEALISYDCPEHQVWKNQASADGTITITKTNLTVSLGVSTLELTFEASGAGFFVPYSGSLNVGTLFYNEFAQLAPGNATFKLYVSGLDFYVSIYRNQVYIGNFHFTNITFVFPPGGINLTGRII</sequence>
<dbReference type="Proteomes" id="UP000663297">
    <property type="component" value="Chromosome 3"/>
</dbReference>
<protein>
    <submittedName>
        <fullName evidence="2">Uncharacterized protein</fullName>
    </submittedName>
</protein>
<gene>
    <name evidence="2" type="ORF">HYE67_006505</name>
</gene>
<evidence type="ECO:0000313" key="3">
    <source>
        <dbReference type="Proteomes" id="UP000663297"/>
    </source>
</evidence>
<accession>A0A7S8D941</accession>
<dbReference type="AlphaFoldDB" id="A0A7S8D941"/>
<dbReference type="EMBL" id="CP064749">
    <property type="protein sequence ID" value="QPC64274.1"/>
    <property type="molecule type" value="Genomic_DNA"/>
</dbReference>
<feature type="region of interest" description="Disordered" evidence="1">
    <location>
        <begin position="1"/>
        <end position="22"/>
    </location>
</feature>
<reference evidence="2" key="1">
    <citation type="submission" date="2020-11" db="EMBL/GenBank/DDBJ databases">
        <title>The chromosome-scale genome resource for two endophytic Fusarium species: F. culmorum and F. pseudograminearum.</title>
        <authorList>
            <person name="Yuan Z."/>
        </authorList>
    </citation>
    <scope>NUCLEOTIDE SEQUENCE</scope>
    <source>
        <strain evidence="2">Class2-1B</strain>
    </source>
</reference>
<evidence type="ECO:0000313" key="2">
    <source>
        <dbReference type="EMBL" id="QPC64274.1"/>
    </source>
</evidence>
<evidence type="ECO:0000256" key="1">
    <source>
        <dbReference type="SAM" id="MobiDB-lite"/>
    </source>
</evidence>
<proteinExistence type="predicted"/>
<organism evidence="2 3">
    <name type="scientific">Fusarium culmorum</name>
    <dbReference type="NCBI Taxonomy" id="5516"/>
    <lineage>
        <taxon>Eukaryota</taxon>
        <taxon>Fungi</taxon>
        <taxon>Dikarya</taxon>
        <taxon>Ascomycota</taxon>
        <taxon>Pezizomycotina</taxon>
        <taxon>Sordariomycetes</taxon>
        <taxon>Hypocreomycetidae</taxon>
        <taxon>Hypocreales</taxon>
        <taxon>Nectriaceae</taxon>
        <taxon>Fusarium</taxon>
    </lineage>
</organism>